<evidence type="ECO:0000313" key="3">
    <source>
        <dbReference type="Proteomes" id="UP001055153"/>
    </source>
</evidence>
<dbReference type="InterPro" id="IPR011105">
    <property type="entry name" value="Cell_wall_hydrolase_SleB"/>
</dbReference>
<comment type="caution">
    <text evidence="2">The sequence shown here is derived from an EMBL/GenBank/DDBJ whole genome shotgun (WGS) entry which is preliminary data.</text>
</comment>
<sequence length="249" mass="26752">MQRTRRVSFAAGLAVLACAPHLGGCGILQPGLDTASTGSIASRKQLAAVTTADRECLARAMYFESNRSSEEGLLAVGTVVMNRLEAPNYPDSICGVVGQHRQFATGVLHKPMRDKERDKAEQIADAILAGERHERVGGAKFFHTAGLRFPYTNMHYVALAGGNAFYEKRSRHERETSPAAMPVFVAETRTAAQPVRFAQAHPAQTHSAQPRRQAQAVRVAQAGQTPLAELGPARNICRVAAAETARAPG</sequence>
<keyword evidence="3" id="KW-1185">Reference proteome</keyword>
<dbReference type="PROSITE" id="PS51257">
    <property type="entry name" value="PROKAR_LIPOPROTEIN"/>
    <property type="match status" value="1"/>
</dbReference>
<dbReference type="Gene3D" id="1.10.10.2520">
    <property type="entry name" value="Cell wall hydrolase SleB, domain 1"/>
    <property type="match status" value="1"/>
</dbReference>
<feature type="domain" description="Cell wall hydrolase SleB" evidence="1">
    <location>
        <begin position="69"/>
        <end position="166"/>
    </location>
</feature>
<protein>
    <recommendedName>
        <fullName evidence="1">Cell wall hydrolase SleB domain-containing protein</fullName>
    </recommendedName>
</protein>
<dbReference type="Proteomes" id="UP001055153">
    <property type="component" value="Unassembled WGS sequence"/>
</dbReference>
<dbReference type="Pfam" id="PF07486">
    <property type="entry name" value="Hydrolase_2"/>
    <property type="match status" value="1"/>
</dbReference>
<evidence type="ECO:0000259" key="1">
    <source>
        <dbReference type="Pfam" id="PF07486"/>
    </source>
</evidence>
<reference evidence="2" key="1">
    <citation type="journal article" date="2021" name="Front. Microbiol.">
        <title>Comprehensive Comparative Genomics and Phenotyping of Methylobacterium Species.</title>
        <authorList>
            <person name="Alessa O."/>
            <person name="Ogura Y."/>
            <person name="Fujitani Y."/>
            <person name="Takami H."/>
            <person name="Hayashi T."/>
            <person name="Sahin N."/>
            <person name="Tani A."/>
        </authorList>
    </citation>
    <scope>NUCLEOTIDE SEQUENCE</scope>
    <source>
        <strain evidence="2">DSM 17168</strain>
    </source>
</reference>
<organism evidence="2 3">
    <name type="scientific">Methylobacterium isbiliense</name>
    <dbReference type="NCBI Taxonomy" id="315478"/>
    <lineage>
        <taxon>Bacteria</taxon>
        <taxon>Pseudomonadati</taxon>
        <taxon>Pseudomonadota</taxon>
        <taxon>Alphaproteobacteria</taxon>
        <taxon>Hyphomicrobiales</taxon>
        <taxon>Methylobacteriaceae</taxon>
        <taxon>Methylobacterium</taxon>
    </lineage>
</organism>
<evidence type="ECO:0000313" key="2">
    <source>
        <dbReference type="EMBL" id="GJD99597.1"/>
    </source>
</evidence>
<gene>
    <name evidence="2" type="ORF">GMJLKIPL_1515</name>
</gene>
<dbReference type="EMBL" id="BPQQ01000016">
    <property type="protein sequence ID" value="GJD99597.1"/>
    <property type="molecule type" value="Genomic_DNA"/>
</dbReference>
<accession>A0ABQ4SCQ9</accession>
<dbReference type="InterPro" id="IPR042047">
    <property type="entry name" value="SleB_dom1"/>
</dbReference>
<name>A0ABQ4SCQ9_9HYPH</name>
<dbReference type="RefSeq" id="WP_238234476.1">
    <property type="nucleotide sequence ID" value="NZ_BPQQ01000016.1"/>
</dbReference>
<proteinExistence type="predicted"/>
<reference evidence="2" key="2">
    <citation type="submission" date="2021-08" db="EMBL/GenBank/DDBJ databases">
        <authorList>
            <person name="Tani A."/>
            <person name="Ola A."/>
            <person name="Ogura Y."/>
            <person name="Katsura K."/>
            <person name="Hayashi T."/>
        </authorList>
    </citation>
    <scope>NUCLEOTIDE SEQUENCE</scope>
    <source>
        <strain evidence="2">DSM 17168</strain>
    </source>
</reference>